<name>A0A0F7S1P9_9BASI</name>
<sequence length="44" mass="4743">MWDRVKSTFHTRASADPPVASSVSRAQNHVVFLAVSLSSPSSQT</sequence>
<dbReference type="Proteomes" id="UP000242770">
    <property type="component" value="Unassembled WGS sequence"/>
</dbReference>
<keyword evidence="3" id="KW-1185">Reference proteome</keyword>
<evidence type="ECO:0000313" key="3">
    <source>
        <dbReference type="Proteomes" id="UP000242770"/>
    </source>
</evidence>
<evidence type="ECO:0000313" key="2">
    <source>
        <dbReference type="EMBL" id="CDW95085.1"/>
    </source>
</evidence>
<feature type="region of interest" description="Disordered" evidence="1">
    <location>
        <begin position="1"/>
        <end position="21"/>
    </location>
</feature>
<protein>
    <submittedName>
        <fullName evidence="2">Uncharacterized protein</fullName>
    </submittedName>
</protein>
<reference evidence="3" key="1">
    <citation type="submission" date="2014-06" db="EMBL/GenBank/DDBJ databases">
        <authorList>
            <person name="Berkman P.J."/>
        </authorList>
    </citation>
    <scope>NUCLEOTIDE SEQUENCE [LARGE SCALE GENOMIC DNA]</scope>
</reference>
<proteinExistence type="predicted"/>
<evidence type="ECO:0000256" key="1">
    <source>
        <dbReference type="SAM" id="MobiDB-lite"/>
    </source>
</evidence>
<organism evidence="2 3">
    <name type="scientific">Sporisorium scitamineum</name>
    <dbReference type="NCBI Taxonomy" id="49012"/>
    <lineage>
        <taxon>Eukaryota</taxon>
        <taxon>Fungi</taxon>
        <taxon>Dikarya</taxon>
        <taxon>Basidiomycota</taxon>
        <taxon>Ustilaginomycotina</taxon>
        <taxon>Ustilaginomycetes</taxon>
        <taxon>Ustilaginales</taxon>
        <taxon>Ustilaginaceae</taxon>
        <taxon>Sporisorium</taxon>
    </lineage>
</organism>
<accession>A0A0F7S1P9</accession>
<feature type="compositionally biased region" description="Low complexity" evidence="1">
    <location>
        <begin position="12"/>
        <end position="21"/>
    </location>
</feature>
<dbReference type="AlphaFoldDB" id="A0A0F7S1P9"/>
<dbReference type="EMBL" id="CCFA01000322">
    <property type="protein sequence ID" value="CDW95085.1"/>
    <property type="molecule type" value="Genomic_DNA"/>
</dbReference>
<gene>
    <name evidence="2" type="primary">SSCI06000.1</name>
</gene>